<sequence>MHDLDYDLPHQAARYLEALYEEATAAGRAFRRMGLPRREARLRARAEAEWWGGFASAYARAAVAAYEGSDPRAAFLEGLRTKAAKKELQRLLRELGG</sequence>
<keyword evidence="1" id="KW-0614">Plasmid</keyword>
<dbReference type="GeneID" id="39458180"/>
<accession>A0A3P4ATQ6</accession>
<dbReference type="EMBL" id="LR027519">
    <property type="protein sequence ID" value="VCU54527.1"/>
    <property type="molecule type" value="Genomic_DNA"/>
</dbReference>
<gene>
    <name evidence="1" type="ORF">TTHNP3_00040</name>
</gene>
<evidence type="ECO:0000313" key="2">
    <source>
        <dbReference type="Proteomes" id="UP000279841"/>
    </source>
</evidence>
<organism evidence="1 2">
    <name type="scientific">Thermus thermophilus</name>
    <dbReference type="NCBI Taxonomy" id="274"/>
    <lineage>
        <taxon>Bacteria</taxon>
        <taxon>Thermotogati</taxon>
        <taxon>Deinococcota</taxon>
        <taxon>Deinococci</taxon>
        <taxon>Thermales</taxon>
        <taxon>Thermaceae</taxon>
        <taxon>Thermus</taxon>
    </lineage>
</organism>
<evidence type="ECO:0000313" key="1">
    <source>
        <dbReference type="EMBL" id="VCU54527.1"/>
    </source>
</evidence>
<reference evidence="1 2" key="1">
    <citation type="submission" date="2018-10" db="EMBL/GenBank/DDBJ databases">
        <authorList>
            <person name="Peiro R."/>
            <person name="Begona"/>
            <person name="Cbmso G."/>
            <person name="Lopez M."/>
            <person name="Gonzalez S."/>
            <person name="Sacristan E."/>
            <person name="Castillo E."/>
        </authorList>
    </citation>
    <scope>NUCLEOTIDE SEQUENCE [LARGE SCALE GENOMIC DNA]</scope>
    <source>
        <strain evidence="1">TTHNAR1</strain>
        <plasmid evidence="2">3</plasmid>
    </source>
</reference>
<dbReference type="Proteomes" id="UP000279841">
    <property type="component" value="Plasmid 3"/>
</dbReference>
<protein>
    <submittedName>
        <fullName evidence="1">Uncharacterized protein</fullName>
    </submittedName>
</protein>
<geneLocation type="plasmid" evidence="1 2">
    <name>3</name>
</geneLocation>
<dbReference type="RefSeq" id="WP_124105509.1">
    <property type="nucleotide sequence ID" value="NZ_LR027519.1"/>
</dbReference>
<proteinExistence type="predicted"/>
<dbReference type="AlphaFoldDB" id="A0A3P4ATQ6"/>
<name>A0A3P4ATQ6_THETH</name>